<dbReference type="InterPro" id="IPR036188">
    <property type="entry name" value="FAD/NAD-bd_sf"/>
</dbReference>
<dbReference type="EMBL" id="JQFZ01000273">
    <property type="protein sequence ID" value="KGO52209.1"/>
    <property type="molecule type" value="Genomic_DNA"/>
</dbReference>
<evidence type="ECO:0000256" key="3">
    <source>
        <dbReference type="PIRSR" id="PIRSR601613-1"/>
    </source>
</evidence>
<dbReference type="Pfam" id="PF01593">
    <property type="entry name" value="Amino_oxidase"/>
    <property type="match status" value="1"/>
</dbReference>
<dbReference type="AlphaFoldDB" id="A0A0A2JA45"/>
<dbReference type="VEuPathDB" id="FungiDB:PEXP_091040"/>
<feature type="binding site" evidence="3">
    <location>
        <begin position="69"/>
        <end position="70"/>
    </location>
    <ligand>
        <name>FAD</name>
        <dbReference type="ChEBI" id="CHEBI:57692"/>
    </ligand>
</feature>
<comment type="similarity">
    <text evidence="4">Belongs to the flavin monoamine oxidase family.</text>
</comment>
<evidence type="ECO:0000256" key="2">
    <source>
        <dbReference type="ARBA" id="ARBA00023002"/>
    </source>
</evidence>
<keyword evidence="8" id="KW-1185">Reference proteome</keyword>
<keyword evidence="2 4" id="KW-0560">Oxidoreductase</keyword>
<gene>
    <name evidence="7" type="ORF">PEX2_108650</name>
</gene>
<feature type="binding site" evidence="3">
    <location>
        <position position="382"/>
    </location>
    <ligand>
        <name>substrate</name>
    </ligand>
</feature>
<protein>
    <recommendedName>
        <fullName evidence="4">Amine oxidase</fullName>
        <ecNumber evidence="4">1.4.3.-</ecNumber>
    </recommendedName>
</protein>
<evidence type="ECO:0000259" key="6">
    <source>
        <dbReference type="Pfam" id="PF01593"/>
    </source>
</evidence>
<dbReference type="EC" id="1.4.3.-" evidence="4"/>
<dbReference type="GO" id="GO:0016491">
    <property type="term" value="F:oxidoreductase activity"/>
    <property type="evidence" value="ECO:0007669"/>
    <property type="project" value="UniProtKB-KW"/>
</dbReference>
<dbReference type="InterPro" id="IPR050281">
    <property type="entry name" value="Flavin_monoamine_oxidase"/>
</dbReference>
<comment type="caution">
    <text evidence="7">The sequence shown here is derived from an EMBL/GenBank/DDBJ whole genome shotgun (WGS) entry which is preliminary data.</text>
</comment>
<evidence type="ECO:0000313" key="7">
    <source>
        <dbReference type="EMBL" id="KGO52209.1"/>
    </source>
</evidence>
<evidence type="ECO:0000256" key="4">
    <source>
        <dbReference type="RuleBase" id="RU362067"/>
    </source>
</evidence>
<dbReference type="Gene3D" id="3.50.50.60">
    <property type="entry name" value="FAD/NAD(P)-binding domain"/>
    <property type="match status" value="2"/>
</dbReference>
<dbReference type="PANTHER" id="PTHR10742">
    <property type="entry name" value="FLAVIN MONOAMINE OXIDASE"/>
    <property type="match status" value="1"/>
</dbReference>
<accession>A0A0A2JA45</accession>
<dbReference type="RefSeq" id="XP_016594975.1">
    <property type="nucleotide sequence ID" value="XM_016748133.1"/>
</dbReference>
<feature type="region of interest" description="Disordered" evidence="5">
    <location>
        <begin position="1"/>
        <end position="24"/>
    </location>
</feature>
<comment type="cofactor">
    <cofactor evidence="1 4">
        <name>FAD</name>
        <dbReference type="ChEBI" id="CHEBI:57692"/>
    </cofactor>
</comment>
<dbReference type="PANTHER" id="PTHR10742:SF410">
    <property type="entry name" value="LYSINE-SPECIFIC HISTONE DEMETHYLASE 2"/>
    <property type="match status" value="1"/>
</dbReference>
<keyword evidence="4" id="KW-0274">FAD</keyword>
<feature type="binding site" evidence="3">
    <location>
        <position position="279"/>
    </location>
    <ligand>
        <name>FAD</name>
        <dbReference type="ChEBI" id="CHEBI:57692"/>
    </ligand>
</feature>
<feature type="domain" description="Amine oxidase" evidence="6">
    <location>
        <begin position="50"/>
        <end position="488"/>
    </location>
</feature>
<sequence length="523" mass="57798">MVYSSDGFSWTPSTGRQEGLPTIGVVKPSSRSVQPEDDIHDVIVIGAGYAGLVASRDLATQGKTTLLLEARDRLGGRTWHATIDGFNYEMGGTWIHWHMPHIYHEVSLYGLHNDWIVTQNPGGKEDYFTAITESEQRNISHKEEAEICGRVFRIFCNVDGNDLRQTWKYAFSTNQSPELISKWDKLSCQDRLDQIRDQLSAEEASLLQAQIMQMGGNTLDKIGLVGVLRWWSLGSHTPTGLNDIGLHTRLRSGNSELHRRIFEHALSTNNLSYRFSAPVQQIEDAEDIVTVTTRDGKTYKARSVICTVPLNVLASVKFSPQLPADKVAALQQQSVNRCNKVHIDINGPDYLSWGSMATPGKGLISAFGDHLTPANDTHLVCFGPDPECSAGISLDNLDAVKDAVVHLLPENKQGEAVINRIVSHDWNNDEFANGTWSFPPPNATAKNLSVLQRPHGNVFFASADWSDGWCGWIDGAVQSGMQTAHQVILEQRKTAVVKKKVLPKGLSIDLSIDLSKGIVRCVI</sequence>
<feature type="compositionally biased region" description="Polar residues" evidence="5">
    <location>
        <begin position="1"/>
        <end position="16"/>
    </location>
</feature>
<reference evidence="7 8" key="1">
    <citation type="journal article" date="2015" name="Mol. Plant Microbe Interact.">
        <title>Genome, transcriptome, and functional analyses of Penicillium expansum provide new insights into secondary metabolism and pathogenicity.</title>
        <authorList>
            <person name="Ballester A.R."/>
            <person name="Marcet-Houben M."/>
            <person name="Levin E."/>
            <person name="Sela N."/>
            <person name="Selma-Lazaro C."/>
            <person name="Carmona L."/>
            <person name="Wisniewski M."/>
            <person name="Droby S."/>
            <person name="Gonzalez-Candelas L."/>
            <person name="Gabaldon T."/>
        </authorList>
    </citation>
    <scope>NUCLEOTIDE SEQUENCE [LARGE SCALE GENOMIC DNA]</scope>
    <source>
        <strain evidence="7 8">MD-8</strain>
    </source>
</reference>
<keyword evidence="4" id="KW-0285">Flavoprotein</keyword>
<evidence type="ECO:0000256" key="5">
    <source>
        <dbReference type="SAM" id="MobiDB-lite"/>
    </source>
</evidence>
<dbReference type="GeneID" id="27683554"/>
<dbReference type="PRINTS" id="PR00757">
    <property type="entry name" value="AMINEOXDASEF"/>
</dbReference>
<name>A0A0A2JA45_PENEN</name>
<dbReference type="Proteomes" id="UP000030143">
    <property type="component" value="Unassembled WGS sequence"/>
</dbReference>
<dbReference type="STRING" id="27334.A0A0A2JA45"/>
<organism evidence="7 8">
    <name type="scientific">Penicillium expansum</name>
    <name type="common">Blue mold rot fungus</name>
    <dbReference type="NCBI Taxonomy" id="27334"/>
    <lineage>
        <taxon>Eukaryota</taxon>
        <taxon>Fungi</taxon>
        <taxon>Dikarya</taxon>
        <taxon>Ascomycota</taxon>
        <taxon>Pezizomycotina</taxon>
        <taxon>Eurotiomycetes</taxon>
        <taxon>Eurotiomycetidae</taxon>
        <taxon>Eurotiales</taxon>
        <taxon>Aspergillaceae</taxon>
        <taxon>Penicillium</taxon>
    </lineage>
</organism>
<proteinExistence type="inferred from homology"/>
<dbReference type="HOGENOM" id="CLU_004498_9_0_1"/>
<evidence type="ECO:0000313" key="8">
    <source>
        <dbReference type="Proteomes" id="UP000030143"/>
    </source>
</evidence>
<dbReference type="SUPFAM" id="SSF51905">
    <property type="entry name" value="FAD/NAD(P)-binding domain"/>
    <property type="match status" value="1"/>
</dbReference>
<dbReference type="Gene3D" id="3.90.660.10">
    <property type="match status" value="2"/>
</dbReference>
<dbReference type="InterPro" id="IPR001613">
    <property type="entry name" value="Flavin_amine_oxidase"/>
</dbReference>
<evidence type="ECO:0000256" key="1">
    <source>
        <dbReference type="ARBA" id="ARBA00001974"/>
    </source>
</evidence>
<dbReference type="InterPro" id="IPR002937">
    <property type="entry name" value="Amino_oxidase"/>
</dbReference>